<dbReference type="PROSITE" id="PS51450">
    <property type="entry name" value="LRR"/>
    <property type="match status" value="2"/>
</dbReference>
<dbReference type="PRINTS" id="PR00019">
    <property type="entry name" value="LEURICHRPT"/>
</dbReference>
<dbReference type="Gene3D" id="3.80.10.10">
    <property type="entry name" value="Ribonuclease Inhibitor"/>
    <property type="match status" value="3"/>
</dbReference>
<keyword evidence="8" id="KW-0433">Leucine-rich repeat</keyword>
<dbReference type="GO" id="GO:0005886">
    <property type="term" value="C:plasma membrane"/>
    <property type="evidence" value="ECO:0007669"/>
    <property type="project" value="UniProtKB-SubCell"/>
</dbReference>
<keyword evidence="15" id="KW-1015">Disulfide bond</keyword>
<organism evidence="22 23">
    <name type="scientific">Abrus precatorius</name>
    <name type="common">Indian licorice</name>
    <name type="synonym">Glycine abrus</name>
    <dbReference type="NCBI Taxonomy" id="3816"/>
    <lineage>
        <taxon>Eukaryota</taxon>
        <taxon>Viridiplantae</taxon>
        <taxon>Streptophyta</taxon>
        <taxon>Embryophyta</taxon>
        <taxon>Tracheophyta</taxon>
        <taxon>Spermatophyta</taxon>
        <taxon>Magnoliopsida</taxon>
        <taxon>eudicotyledons</taxon>
        <taxon>Gunneridae</taxon>
        <taxon>Pentapetalae</taxon>
        <taxon>rosids</taxon>
        <taxon>fabids</taxon>
        <taxon>Fabales</taxon>
        <taxon>Fabaceae</taxon>
        <taxon>Papilionoideae</taxon>
        <taxon>50 kb inversion clade</taxon>
        <taxon>NPAAA clade</taxon>
        <taxon>indigoferoid/millettioid clade</taxon>
        <taxon>Abreae</taxon>
        <taxon>Abrus</taxon>
    </lineage>
</organism>
<comment type="similarity">
    <text evidence="4">Belongs to the RLP family.</text>
</comment>
<evidence type="ECO:0000256" key="2">
    <source>
        <dbReference type="ARBA" id="ARBA00004191"/>
    </source>
</evidence>
<protein>
    <submittedName>
        <fullName evidence="23">Receptor-like protein EIX1</fullName>
    </submittedName>
</protein>
<dbReference type="FunFam" id="3.80.10.10:FF:000383">
    <property type="entry name" value="Leucine-rich repeat receptor protein kinase EMS1"/>
    <property type="match status" value="2"/>
</dbReference>
<dbReference type="InterPro" id="IPR055414">
    <property type="entry name" value="LRR_R13L4/SHOC2-like"/>
</dbReference>
<sequence>MFSRRFIVSYLMLIVCIYICVGSSLPEKCTVKDTQALLKLKDGFIDELDILSSWKGEDCCNWNGVSCNNLTGHVTRLDLESSHYPSLGGKIDSSICELQHLTSLNLALNDLEGEIPHCIGTLGELIELRLKFNELGGVIPHTLGNLSKLQILDIGYNYYLFANNLEWVSRLSNLRYLDLSVINLRRALDWLSSISQIPSLSNLYLDDCGIHQVNPKFIVHKNFSNSLKILSLSGNNLSSSIPSWVLNASKVLTHLDLSYNSLQQSIPDGFAKLISLQYLDLSNNELDGGIPKSFKKICQLKELKLQSNKLSGRLSDCIQQLCSTQTLDLSSNPFKSGPLPDFSWLSSLKTLSLRNTSIVGPLPQSFGHLPNLAILDLSFNQLSGSLPPFEVSKIASLENLDLSHNQLNGTLPYAIGQLSSLRRLTLSSNKLNGIVSEVHLSNLSRLQILNVAQNSLLFNLSSNWVPPFQLIGLHASSCILGPKFPTWLKHLRELEYLQMSNSSILDTFPKWFWDLSSQLSYLNVSHNKLSGALPKT</sequence>
<dbReference type="KEGG" id="aprc:113854146"/>
<keyword evidence="5" id="KW-1003">Cell membrane</keyword>
<evidence type="ECO:0000256" key="15">
    <source>
        <dbReference type="ARBA" id="ARBA00023157"/>
    </source>
</evidence>
<evidence type="ECO:0000256" key="4">
    <source>
        <dbReference type="ARBA" id="ARBA00009592"/>
    </source>
</evidence>
<evidence type="ECO:0000256" key="17">
    <source>
        <dbReference type="ARBA" id="ARBA00023180"/>
    </source>
</evidence>
<feature type="domain" description="Disease resistance R13L4/SHOC-2-like LRR" evidence="21">
    <location>
        <begin position="91"/>
        <end position="285"/>
    </location>
</feature>
<keyword evidence="12" id="KW-0611">Plant defense</keyword>
<keyword evidence="16" id="KW-0675">Receptor</keyword>
<evidence type="ECO:0000256" key="10">
    <source>
        <dbReference type="ARBA" id="ARBA00022729"/>
    </source>
</evidence>
<evidence type="ECO:0000256" key="9">
    <source>
        <dbReference type="ARBA" id="ARBA00022692"/>
    </source>
</evidence>
<evidence type="ECO:0000313" key="22">
    <source>
        <dbReference type="Proteomes" id="UP000694853"/>
    </source>
</evidence>
<dbReference type="SUPFAM" id="SSF52047">
    <property type="entry name" value="RNI-like"/>
    <property type="match status" value="1"/>
</dbReference>
<dbReference type="RefSeq" id="XP_027340817.1">
    <property type="nucleotide sequence ID" value="XM_027485016.1"/>
</dbReference>
<evidence type="ECO:0000256" key="3">
    <source>
        <dbReference type="ARBA" id="ARBA00004251"/>
    </source>
</evidence>
<reference evidence="23" key="2">
    <citation type="submission" date="2025-08" db="UniProtKB">
        <authorList>
            <consortium name="RefSeq"/>
        </authorList>
    </citation>
    <scope>IDENTIFICATION</scope>
    <source>
        <tissue evidence="23">Young leaves</tissue>
    </source>
</reference>
<keyword evidence="17" id="KW-0325">Glycoprotein</keyword>
<dbReference type="Pfam" id="PF23598">
    <property type="entry name" value="LRR_14"/>
    <property type="match status" value="2"/>
</dbReference>
<evidence type="ECO:0000256" key="16">
    <source>
        <dbReference type="ARBA" id="ARBA00023170"/>
    </source>
</evidence>
<keyword evidence="7" id="KW-0964">Secreted</keyword>
<dbReference type="InterPro" id="IPR046956">
    <property type="entry name" value="RLP23-like"/>
</dbReference>
<keyword evidence="9" id="KW-0812">Transmembrane</keyword>
<dbReference type="GeneID" id="113854146"/>
<dbReference type="SUPFAM" id="SSF52058">
    <property type="entry name" value="L domain-like"/>
    <property type="match status" value="1"/>
</dbReference>
<dbReference type="Pfam" id="PF00560">
    <property type="entry name" value="LRR_1"/>
    <property type="match status" value="2"/>
</dbReference>
<dbReference type="InterPro" id="IPR003591">
    <property type="entry name" value="Leu-rich_rpt_typical-subtyp"/>
</dbReference>
<dbReference type="FunFam" id="3.80.10.10:FF:000400">
    <property type="entry name" value="Nuclear pore complex protein NUP107"/>
    <property type="match status" value="1"/>
</dbReference>
<feature type="non-terminal residue" evidence="23">
    <location>
        <position position="536"/>
    </location>
</feature>
<evidence type="ECO:0000256" key="7">
    <source>
        <dbReference type="ARBA" id="ARBA00022525"/>
    </source>
</evidence>
<dbReference type="SMART" id="SM00369">
    <property type="entry name" value="LRR_TYP"/>
    <property type="match status" value="8"/>
</dbReference>
<evidence type="ECO:0000256" key="1">
    <source>
        <dbReference type="ARBA" id="ARBA00004170"/>
    </source>
</evidence>
<dbReference type="GO" id="GO:0006952">
    <property type="term" value="P:defense response"/>
    <property type="evidence" value="ECO:0007669"/>
    <property type="project" value="UniProtKB-KW"/>
</dbReference>
<comment type="similarity">
    <text evidence="18">Belongs to the polygalacturonase-inhibiting protein family.</text>
</comment>
<evidence type="ECO:0000256" key="18">
    <source>
        <dbReference type="ARBA" id="ARBA00038043"/>
    </source>
</evidence>
<evidence type="ECO:0000256" key="6">
    <source>
        <dbReference type="ARBA" id="ARBA00022512"/>
    </source>
</evidence>
<evidence type="ECO:0000256" key="8">
    <source>
        <dbReference type="ARBA" id="ARBA00022614"/>
    </source>
</evidence>
<dbReference type="InterPro" id="IPR013210">
    <property type="entry name" value="LRR_N_plant-typ"/>
</dbReference>
<evidence type="ECO:0000256" key="19">
    <source>
        <dbReference type="SAM" id="SignalP"/>
    </source>
</evidence>
<name>A0A8B8KAM2_ABRPR</name>
<gene>
    <name evidence="23" type="primary">LOC113854146</name>
</gene>
<keyword evidence="11" id="KW-0677">Repeat</keyword>
<comment type="subcellular location">
    <subcellularLocation>
        <location evidence="3">Cell membrane</location>
        <topology evidence="3">Single-pass type I membrane protein</topology>
    </subcellularLocation>
    <subcellularLocation>
        <location evidence="1">Membrane</location>
        <topology evidence="1">Peripheral membrane protein</topology>
    </subcellularLocation>
    <subcellularLocation>
        <location evidence="2">Secreted</location>
        <location evidence="2">Cell wall</location>
    </subcellularLocation>
</comment>
<dbReference type="OrthoDB" id="8731593at2759"/>
<feature type="domain" description="Disease resistance R13L4/SHOC-2-like LRR" evidence="21">
    <location>
        <begin position="344"/>
        <end position="499"/>
    </location>
</feature>
<evidence type="ECO:0000313" key="23">
    <source>
        <dbReference type="RefSeq" id="XP_027340817.1"/>
    </source>
</evidence>
<keyword evidence="22" id="KW-1185">Reference proteome</keyword>
<dbReference type="PANTHER" id="PTHR48063:SF98">
    <property type="entry name" value="LRR RECEPTOR-LIKE SERINE_THREONINE-PROTEIN KINASE FLS2"/>
    <property type="match status" value="1"/>
</dbReference>
<dbReference type="PANTHER" id="PTHR48063">
    <property type="entry name" value="LRR RECEPTOR-LIKE KINASE"/>
    <property type="match status" value="1"/>
</dbReference>
<dbReference type="Pfam" id="PF08263">
    <property type="entry name" value="LRRNT_2"/>
    <property type="match status" value="1"/>
</dbReference>
<feature type="domain" description="Leucine-rich repeat-containing N-terminal plant-type" evidence="20">
    <location>
        <begin position="33"/>
        <end position="68"/>
    </location>
</feature>
<keyword evidence="14" id="KW-0472">Membrane</keyword>
<keyword evidence="6" id="KW-0134">Cell wall</keyword>
<accession>A0A8B8KAM2</accession>
<keyword evidence="10 19" id="KW-0732">Signal</keyword>
<dbReference type="InterPro" id="IPR001611">
    <property type="entry name" value="Leu-rich_rpt"/>
</dbReference>
<dbReference type="InterPro" id="IPR032675">
    <property type="entry name" value="LRR_dom_sf"/>
</dbReference>
<feature type="chain" id="PRO_5034819979" evidence="19">
    <location>
        <begin position="23"/>
        <end position="536"/>
    </location>
</feature>
<evidence type="ECO:0000256" key="13">
    <source>
        <dbReference type="ARBA" id="ARBA00022989"/>
    </source>
</evidence>
<evidence type="ECO:0000259" key="20">
    <source>
        <dbReference type="Pfam" id="PF08263"/>
    </source>
</evidence>
<evidence type="ECO:0000256" key="12">
    <source>
        <dbReference type="ARBA" id="ARBA00022821"/>
    </source>
</evidence>
<dbReference type="AlphaFoldDB" id="A0A8B8KAM2"/>
<keyword evidence="13" id="KW-1133">Transmembrane helix</keyword>
<proteinExistence type="inferred from homology"/>
<evidence type="ECO:0000259" key="21">
    <source>
        <dbReference type="Pfam" id="PF23598"/>
    </source>
</evidence>
<evidence type="ECO:0000256" key="14">
    <source>
        <dbReference type="ARBA" id="ARBA00023136"/>
    </source>
</evidence>
<reference evidence="22" key="1">
    <citation type="journal article" date="2019" name="Toxins">
        <title>Detection of Abrin-Like and Prepropulchellin-Like Toxin Genes and Transcripts Using Whole Genome Sequencing and Full-Length Transcript Sequencing of Abrus precatorius.</title>
        <authorList>
            <person name="Hovde B.T."/>
            <person name="Daligault H.E."/>
            <person name="Hanschen E.R."/>
            <person name="Kunde Y.A."/>
            <person name="Johnson M.B."/>
            <person name="Starkenburg S.R."/>
            <person name="Johnson S.L."/>
        </authorList>
    </citation>
    <scope>NUCLEOTIDE SEQUENCE [LARGE SCALE GENOMIC DNA]</scope>
</reference>
<dbReference type="Proteomes" id="UP000694853">
    <property type="component" value="Unplaced"/>
</dbReference>
<evidence type="ECO:0000256" key="11">
    <source>
        <dbReference type="ARBA" id="ARBA00022737"/>
    </source>
</evidence>
<evidence type="ECO:0000256" key="5">
    <source>
        <dbReference type="ARBA" id="ARBA00022475"/>
    </source>
</evidence>
<feature type="signal peptide" evidence="19">
    <location>
        <begin position="1"/>
        <end position="22"/>
    </location>
</feature>